<evidence type="ECO:0000256" key="1">
    <source>
        <dbReference type="ARBA" id="ARBA00006739"/>
    </source>
</evidence>
<comment type="similarity">
    <text evidence="1">Belongs to the glycosyltransferase 2 family.</text>
</comment>
<dbReference type="InterPro" id="IPR001173">
    <property type="entry name" value="Glyco_trans_2-like"/>
</dbReference>
<evidence type="ECO:0000259" key="4">
    <source>
        <dbReference type="Pfam" id="PF00535"/>
    </source>
</evidence>
<feature type="domain" description="Glycosyltransferase 2-like" evidence="4">
    <location>
        <begin position="26"/>
        <end position="187"/>
    </location>
</feature>
<organism evidence="5 6">
    <name type="scientific">Methanoregula formicica (strain DSM 22288 / NBRC 105244 / SMSP)</name>
    <dbReference type="NCBI Taxonomy" id="593750"/>
    <lineage>
        <taxon>Archaea</taxon>
        <taxon>Methanobacteriati</taxon>
        <taxon>Methanobacteriota</taxon>
        <taxon>Stenosarchaea group</taxon>
        <taxon>Methanomicrobia</taxon>
        <taxon>Methanomicrobiales</taxon>
        <taxon>Methanoregulaceae</taxon>
        <taxon>Methanoregula</taxon>
    </lineage>
</organism>
<gene>
    <name evidence="5" type="ordered locus">Metfor_0440</name>
</gene>
<reference evidence="5 6" key="2">
    <citation type="journal article" date="2014" name="Genome Announc.">
        <title>Complete Genome Sequence of Methanoregula formicica SMSPT, a Mesophilic Hydrogenotrophic Methanogen Isolated from a Methanogenic Upflow Anaerobic Sludge Blanket Reactor.</title>
        <authorList>
            <person name="Yamamoto K."/>
            <person name="Tamaki H."/>
            <person name="Cadillo-Quiroz H."/>
            <person name="Imachi H."/>
            <person name="Kyrpides N."/>
            <person name="Woyke T."/>
            <person name="Goodwin L."/>
            <person name="Zinder S.H."/>
            <person name="Kamagata Y."/>
            <person name="Liu W.T."/>
        </authorList>
    </citation>
    <scope>NUCLEOTIDE SEQUENCE [LARGE SCALE GENOMIC DNA]</scope>
    <source>
        <strain evidence="6">DSM 22288 / NBRC 105244 / SMSP</strain>
    </source>
</reference>
<dbReference type="RefSeq" id="WP_015284476.1">
    <property type="nucleotide sequence ID" value="NC_019943.1"/>
</dbReference>
<keyword evidence="6" id="KW-1185">Reference proteome</keyword>
<accession>L0H9T4</accession>
<evidence type="ECO:0000313" key="6">
    <source>
        <dbReference type="Proteomes" id="UP000010824"/>
    </source>
</evidence>
<evidence type="ECO:0000256" key="3">
    <source>
        <dbReference type="ARBA" id="ARBA00022679"/>
    </source>
</evidence>
<evidence type="ECO:0000313" key="5">
    <source>
        <dbReference type="EMBL" id="AGB01512.1"/>
    </source>
</evidence>
<dbReference type="HOGENOM" id="CLU_999691_0_0_2"/>
<reference evidence="6" key="1">
    <citation type="submission" date="2011-12" db="EMBL/GenBank/DDBJ databases">
        <title>Complete sequence of Methanoregula formicicum SMSP.</title>
        <authorList>
            <person name="Lucas S."/>
            <person name="Han J."/>
            <person name="Lapidus A."/>
            <person name="Cheng J.-F."/>
            <person name="Goodwin L."/>
            <person name="Pitluck S."/>
            <person name="Peters L."/>
            <person name="Ovchinnikova G."/>
            <person name="Teshima H."/>
            <person name="Detter J.C."/>
            <person name="Han C."/>
            <person name="Tapia R."/>
            <person name="Land M."/>
            <person name="Hauser L."/>
            <person name="Kyrpides N."/>
            <person name="Ivanova N."/>
            <person name="Pagani I."/>
            <person name="Imachi H."/>
            <person name="Tamaki H."/>
            <person name="Sekiguchi Y."/>
            <person name="Kamagata Y."/>
            <person name="Cadillo-Quiroz H."/>
            <person name="Zinder S."/>
            <person name="Liu W.-T."/>
            <person name="Woyke T."/>
        </authorList>
    </citation>
    <scope>NUCLEOTIDE SEQUENCE [LARGE SCALE GENOMIC DNA]</scope>
    <source>
        <strain evidence="6">DSM 22288 / NBRC 105244 / SMSP</strain>
    </source>
</reference>
<dbReference type="PANTHER" id="PTHR43398:SF1">
    <property type="entry name" value="DOLICHOL-PHOSPHATE MANNOSYLTRANSFERASE SUBUNIT 1"/>
    <property type="match status" value="1"/>
</dbReference>
<dbReference type="Pfam" id="PF00535">
    <property type="entry name" value="Glycos_transf_2"/>
    <property type="match status" value="1"/>
</dbReference>
<dbReference type="PANTHER" id="PTHR43398">
    <property type="entry name" value="DOLICHOL-PHOSPHATE MANNOSYLTRANSFERASE SUBUNIT 1"/>
    <property type="match status" value="1"/>
</dbReference>
<sequence length="278" mass="31459" precursor="true">MTVSQTTSLNSQDIHYLASENSVKLSILLPVRNEGANIPVTVKMLNLFVSCSQEIIIIYDFPEDNSVPVVNNLIKQYPNITLLQNTQGAGVLNAVRTGIRESHGKYILIYPADEILPIFAINDMILLLDEGCDFINCTRYSYGGKRLGGNLISGIISRLGNKTFTFLAGSDLSDATTGIKMFRKSVFPLFSFEFAPIGWAFAFEMSVKAQLLDLKLGEVPLTSIDRLIGGVSTQNFKKWFIQYFRLYMWGILKLRFRNRSNDVYKIIRRPYPKNNMEK</sequence>
<dbReference type="Gene3D" id="3.90.550.10">
    <property type="entry name" value="Spore Coat Polysaccharide Biosynthesis Protein SpsA, Chain A"/>
    <property type="match status" value="1"/>
</dbReference>
<dbReference type="GO" id="GO:0004582">
    <property type="term" value="F:dolichyl-phosphate beta-D-mannosyltransferase activity"/>
    <property type="evidence" value="ECO:0007669"/>
    <property type="project" value="InterPro"/>
</dbReference>
<dbReference type="Proteomes" id="UP000010824">
    <property type="component" value="Chromosome"/>
</dbReference>
<dbReference type="eggNOG" id="arCOG00895">
    <property type="taxonomic scope" value="Archaea"/>
</dbReference>
<dbReference type="AlphaFoldDB" id="L0H9T4"/>
<keyword evidence="3 5" id="KW-0808">Transferase</keyword>
<keyword evidence="2" id="KW-0328">Glycosyltransferase</keyword>
<dbReference type="GeneID" id="14309113"/>
<dbReference type="GO" id="GO:0016020">
    <property type="term" value="C:membrane"/>
    <property type="evidence" value="ECO:0007669"/>
    <property type="project" value="GOC"/>
</dbReference>
<name>L0H9T4_METFS</name>
<dbReference type="STRING" id="593750.Metfor_0440"/>
<dbReference type="InterPro" id="IPR029044">
    <property type="entry name" value="Nucleotide-diphossugar_trans"/>
</dbReference>
<dbReference type="GO" id="GO:0035269">
    <property type="term" value="P:protein O-linked glycosylation via mannose"/>
    <property type="evidence" value="ECO:0007669"/>
    <property type="project" value="TreeGrafter"/>
</dbReference>
<evidence type="ECO:0000256" key="2">
    <source>
        <dbReference type="ARBA" id="ARBA00022676"/>
    </source>
</evidence>
<dbReference type="InterPro" id="IPR039528">
    <property type="entry name" value="DPM1-like"/>
</dbReference>
<dbReference type="KEGG" id="mfo:Metfor_0440"/>
<dbReference type="EMBL" id="CP003167">
    <property type="protein sequence ID" value="AGB01512.1"/>
    <property type="molecule type" value="Genomic_DNA"/>
</dbReference>
<proteinExistence type="inferred from homology"/>
<dbReference type="InParanoid" id="L0H9T4"/>
<dbReference type="GO" id="GO:0006506">
    <property type="term" value="P:GPI anchor biosynthetic process"/>
    <property type="evidence" value="ECO:0007669"/>
    <property type="project" value="TreeGrafter"/>
</dbReference>
<dbReference type="SUPFAM" id="SSF53448">
    <property type="entry name" value="Nucleotide-diphospho-sugar transferases"/>
    <property type="match status" value="1"/>
</dbReference>
<dbReference type="GO" id="GO:0006488">
    <property type="term" value="P:dolichol-linked oligosaccharide biosynthetic process"/>
    <property type="evidence" value="ECO:0007669"/>
    <property type="project" value="TreeGrafter"/>
</dbReference>
<protein>
    <submittedName>
        <fullName evidence="5">Glycosyl transferase</fullName>
    </submittedName>
</protein>